<evidence type="ECO:0000256" key="1">
    <source>
        <dbReference type="ARBA" id="ARBA00022679"/>
    </source>
</evidence>
<dbReference type="PROSITE" id="PS51186">
    <property type="entry name" value="GNAT"/>
    <property type="match status" value="1"/>
</dbReference>
<dbReference type="EC" id="2.3.1.-" evidence="4"/>
<dbReference type="InterPro" id="IPR000182">
    <property type="entry name" value="GNAT_dom"/>
</dbReference>
<organism evidence="4 5">
    <name type="scientific">Deefgea tanakiae</name>
    <dbReference type="NCBI Taxonomy" id="2865840"/>
    <lineage>
        <taxon>Bacteria</taxon>
        <taxon>Pseudomonadati</taxon>
        <taxon>Pseudomonadota</taxon>
        <taxon>Betaproteobacteria</taxon>
        <taxon>Neisseriales</taxon>
        <taxon>Chitinibacteraceae</taxon>
        <taxon>Deefgea</taxon>
    </lineage>
</organism>
<protein>
    <submittedName>
        <fullName evidence="4">GNAT family N-acetyltransferase</fullName>
        <ecNumber evidence="4">2.3.1.-</ecNumber>
    </submittedName>
</protein>
<dbReference type="PANTHER" id="PTHR43877">
    <property type="entry name" value="AMINOALKYLPHOSPHONATE N-ACETYLTRANSFERASE-RELATED-RELATED"/>
    <property type="match status" value="1"/>
</dbReference>
<dbReference type="InterPro" id="IPR050832">
    <property type="entry name" value="Bact_Acetyltransf"/>
</dbReference>
<dbReference type="Gene3D" id="3.40.630.30">
    <property type="match status" value="1"/>
</dbReference>
<dbReference type="CDD" id="cd04301">
    <property type="entry name" value="NAT_SF"/>
    <property type="match status" value="1"/>
</dbReference>
<accession>A0ABX8Z593</accession>
<evidence type="ECO:0000256" key="2">
    <source>
        <dbReference type="ARBA" id="ARBA00023315"/>
    </source>
</evidence>
<dbReference type="SUPFAM" id="SSF55729">
    <property type="entry name" value="Acyl-CoA N-acyltransferases (Nat)"/>
    <property type="match status" value="1"/>
</dbReference>
<sequence length="167" mass="18876">MQKVEIRHSTLADIEAINAVHAGPKAFAGTLDLPYGNPMKWQKMLSELPPNSTSLVALRDGKVLGHLMMGIDPHIRRRHIAWFGIWVRDDAQGQGVGSQLLAAAIDLAENWQNIHRLEITVYIDNEAAIALYRKFGFEVEGEGKDYAFRDGRYVNAYFMARIRNQQV</sequence>
<evidence type="ECO:0000259" key="3">
    <source>
        <dbReference type="PROSITE" id="PS51186"/>
    </source>
</evidence>
<name>A0ABX8Z593_9NEIS</name>
<proteinExistence type="predicted"/>
<evidence type="ECO:0000313" key="5">
    <source>
        <dbReference type="Proteomes" id="UP000825679"/>
    </source>
</evidence>
<gene>
    <name evidence="4" type="ORF">K4H28_09460</name>
</gene>
<dbReference type="GO" id="GO:0016746">
    <property type="term" value="F:acyltransferase activity"/>
    <property type="evidence" value="ECO:0007669"/>
    <property type="project" value="UniProtKB-KW"/>
</dbReference>
<dbReference type="RefSeq" id="WP_221004964.1">
    <property type="nucleotide sequence ID" value="NZ_CP081150.1"/>
</dbReference>
<dbReference type="InterPro" id="IPR016181">
    <property type="entry name" value="Acyl_CoA_acyltransferase"/>
</dbReference>
<keyword evidence="5" id="KW-1185">Reference proteome</keyword>
<dbReference type="Pfam" id="PF00583">
    <property type="entry name" value="Acetyltransf_1"/>
    <property type="match status" value="1"/>
</dbReference>
<dbReference type="EMBL" id="CP081150">
    <property type="protein sequence ID" value="QZA76559.1"/>
    <property type="molecule type" value="Genomic_DNA"/>
</dbReference>
<reference evidence="4 5" key="1">
    <citation type="submission" date="2021-08" db="EMBL/GenBank/DDBJ databases">
        <title>complete genome sequencing of Deefgea sp. D25.</title>
        <authorList>
            <person name="Bae J.-W."/>
            <person name="Gim D.-H."/>
        </authorList>
    </citation>
    <scope>NUCLEOTIDE SEQUENCE [LARGE SCALE GENOMIC DNA]</scope>
    <source>
        <strain evidence="4 5">D25</strain>
    </source>
</reference>
<dbReference type="PANTHER" id="PTHR43877:SF2">
    <property type="entry name" value="AMINOALKYLPHOSPHONATE N-ACETYLTRANSFERASE-RELATED"/>
    <property type="match status" value="1"/>
</dbReference>
<dbReference type="Proteomes" id="UP000825679">
    <property type="component" value="Chromosome"/>
</dbReference>
<feature type="domain" description="N-acetyltransferase" evidence="3">
    <location>
        <begin position="4"/>
        <end position="164"/>
    </location>
</feature>
<keyword evidence="1 4" id="KW-0808">Transferase</keyword>
<evidence type="ECO:0000313" key="4">
    <source>
        <dbReference type="EMBL" id="QZA76559.1"/>
    </source>
</evidence>
<keyword evidence="2 4" id="KW-0012">Acyltransferase</keyword>